<name>C6LFT7_9FIRM</name>
<organism evidence="1 2">
    <name type="scientific">Marvinbryantia formatexigens DSM 14469</name>
    <dbReference type="NCBI Taxonomy" id="478749"/>
    <lineage>
        <taxon>Bacteria</taxon>
        <taxon>Bacillati</taxon>
        <taxon>Bacillota</taxon>
        <taxon>Clostridia</taxon>
        <taxon>Lachnospirales</taxon>
        <taxon>Lachnospiraceae</taxon>
        <taxon>Marvinbryantia</taxon>
    </lineage>
</organism>
<dbReference type="AlphaFoldDB" id="C6LFT7"/>
<dbReference type="Proteomes" id="UP000005561">
    <property type="component" value="Unassembled WGS sequence"/>
</dbReference>
<keyword evidence="2" id="KW-1185">Reference proteome</keyword>
<evidence type="ECO:0000313" key="1">
    <source>
        <dbReference type="EMBL" id="EET60301.1"/>
    </source>
</evidence>
<sequence length="39" mass="4456">QAEFLGVNELLGQIIESTGYVKELEAEDTDEARARIRKY</sequence>
<proteinExistence type="predicted"/>
<dbReference type="EMBL" id="ACCL02000011">
    <property type="protein sequence ID" value="EET60301.1"/>
    <property type="molecule type" value="Genomic_DNA"/>
</dbReference>
<accession>C6LFT7</accession>
<evidence type="ECO:0000313" key="2">
    <source>
        <dbReference type="Proteomes" id="UP000005561"/>
    </source>
</evidence>
<reference evidence="1" key="1">
    <citation type="submission" date="2009-07" db="EMBL/GenBank/DDBJ databases">
        <authorList>
            <person name="Weinstock G."/>
            <person name="Sodergren E."/>
            <person name="Clifton S."/>
            <person name="Fulton L."/>
            <person name="Fulton B."/>
            <person name="Courtney L."/>
            <person name="Fronick C."/>
            <person name="Harrison M."/>
            <person name="Strong C."/>
            <person name="Farmer C."/>
            <person name="Delahaunty K."/>
            <person name="Markovic C."/>
            <person name="Hall O."/>
            <person name="Minx P."/>
            <person name="Tomlinson C."/>
            <person name="Mitreva M."/>
            <person name="Nelson J."/>
            <person name="Hou S."/>
            <person name="Wollam A."/>
            <person name="Pepin K.H."/>
            <person name="Johnson M."/>
            <person name="Bhonagiri V."/>
            <person name="Nash W.E."/>
            <person name="Warren W."/>
            <person name="Chinwalla A."/>
            <person name="Mardis E.R."/>
            <person name="Wilson R.K."/>
        </authorList>
    </citation>
    <scope>NUCLEOTIDE SEQUENCE [LARGE SCALE GENOMIC DNA]</scope>
    <source>
        <strain evidence="1">DSM 14469</strain>
    </source>
</reference>
<dbReference type="Gene3D" id="1.10.486.10">
    <property type="entry name" value="PCRA, domain 4"/>
    <property type="match status" value="1"/>
</dbReference>
<protein>
    <submittedName>
        <fullName evidence="1">Uncharacterized protein</fullName>
    </submittedName>
</protein>
<feature type="non-terminal residue" evidence="1">
    <location>
        <position position="1"/>
    </location>
</feature>
<comment type="caution">
    <text evidence="1">The sequence shown here is derived from an EMBL/GenBank/DDBJ whole genome shotgun (WGS) entry which is preliminary data.</text>
</comment>
<gene>
    <name evidence="1" type="ORF">BRYFOR_07497</name>
</gene>